<reference evidence="5" key="1">
    <citation type="journal article" date="2013" name="Proc. Natl. Acad. Sci. U.S.A.">
        <title>Improving the coverage of the cyanobacterial phylum using diversity-driven genome sequencing.</title>
        <authorList>
            <person name="Shih P.M."/>
            <person name="Wu D."/>
            <person name="Latifi A."/>
            <person name="Axen S.D."/>
            <person name="Fewer D.P."/>
            <person name="Talla E."/>
            <person name="Calteau A."/>
            <person name="Cai F."/>
            <person name="Tandeau de Marsac N."/>
            <person name="Rippka R."/>
            <person name="Herdman M."/>
            <person name="Sivonen K."/>
            <person name="Coursin T."/>
            <person name="Laurent T."/>
            <person name="Goodwin L."/>
            <person name="Nolan M."/>
            <person name="Davenport K.W."/>
            <person name="Han C.S."/>
            <person name="Rubin E.M."/>
            <person name="Eisen J.A."/>
            <person name="Woyke T."/>
            <person name="Gugger M."/>
            <person name="Kerfeld C.A."/>
        </authorList>
    </citation>
    <scope>NUCLEOTIDE SEQUENCE [LARGE SCALE GENOMIC DNA]</scope>
    <source>
        <strain evidence="5">ATCC 27899 / PCC 7122</strain>
    </source>
</reference>
<dbReference type="KEGG" id="acy:Anacy_4203"/>
<dbReference type="Proteomes" id="UP000010474">
    <property type="component" value="Chromosome"/>
</dbReference>
<dbReference type="InterPro" id="IPR011006">
    <property type="entry name" value="CheY-like_superfamily"/>
</dbReference>
<evidence type="ECO:0000259" key="3">
    <source>
        <dbReference type="PROSITE" id="PS50110"/>
    </source>
</evidence>
<evidence type="ECO:0000256" key="1">
    <source>
        <dbReference type="ARBA" id="ARBA00022553"/>
    </source>
</evidence>
<protein>
    <submittedName>
        <fullName evidence="4">Response regulator receiver protein</fullName>
    </submittedName>
</protein>
<dbReference type="GO" id="GO:0000160">
    <property type="term" value="P:phosphorelay signal transduction system"/>
    <property type="evidence" value="ECO:0007669"/>
    <property type="project" value="InterPro"/>
</dbReference>
<dbReference type="STRING" id="272123.Anacy_4203"/>
<sequence>MTTRRILVVDDEEFIQEIVQSCFEDIAGWDVITASSGKEGLVKAMKEQPDAIVLDMMMPEMDGMTFLRYLKADPNIQSIPVVLITAKVDFTEPMRLLSLGVAGAIAKPFDPILLVDQVCNYLGW</sequence>
<evidence type="ECO:0000313" key="4">
    <source>
        <dbReference type="EMBL" id="AFZ59569.1"/>
    </source>
</evidence>
<dbReference type="OrthoDB" id="424582at2"/>
<evidence type="ECO:0000313" key="5">
    <source>
        <dbReference type="Proteomes" id="UP000010474"/>
    </source>
</evidence>
<dbReference type="SUPFAM" id="SSF52172">
    <property type="entry name" value="CheY-like"/>
    <property type="match status" value="1"/>
</dbReference>
<dbReference type="HOGENOM" id="CLU_000445_69_17_3"/>
<proteinExistence type="predicted"/>
<dbReference type="PATRIC" id="fig|272123.3.peg.4561"/>
<dbReference type="eggNOG" id="COG0745">
    <property type="taxonomic scope" value="Bacteria"/>
</dbReference>
<feature type="domain" description="Response regulatory" evidence="3">
    <location>
        <begin position="5"/>
        <end position="122"/>
    </location>
</feature>
<dbReference type="Gene3D" id="3.40.50.2300">
    <property type="match status" value="1"/>
</dbReference>
<dbReference type="InterPro" id="IPR050595">
    <property type="entry name" value="Bact_response_regulator"/>
</dbReference>
<dbReference type="PANTHER" id="PTHR44591">
    <property type="entry name" value="STRESS RESPONSE REGULATOR PROTEIN 1"/>
    <property type="match status" value="1"/>
</dbReference>
<organism evidence="4 5">
    <name type="scientific">Anabaena cylindrica (strain ATCC 27899 / PCC 7122)</name>
    <dbReference type="NCBI Taxonomy" id="272123"/>
    <lineage>
        <taxon>Bacteria</taxon>
        <taxon>Bacillati</taxon>
        <taxon>Cyanobacteriota</taxon>
        <taxon>Cyanophyceae</taxon>
        <taxon>Nostocales</taxon>
        <taxon>Nostocaceae</taxon>
        <taxon>Anabaena</taxon>
    </lineage>
</organism>
<evidence type="ECO:0000256" key="2">
    <source>
        <dbReference type="PROSITE-ProRule" id="PRU00169"/>
    </source>
</evidence>
<dbReference type="Pfam" id="PF00072">
    <property type="entry name" value="Response_reg"/>
    <property type="match status" value="1"/>
</dbReference>
<accession>K9ZLB0</accession>
<dbReference type="AlphaFoldDB" id="K9ZLB0"/>
<dbReference type="PROSITE" id="PS50110">
    <property type="entry name" value="RESPONSE_REGULATORY"/>
    <property type="match status" value="1"/>
</dbReference>
<dbReference type="InterPro" id="IPR001789">
    <property type="entry name" value="Sig_transdc_resp-reg_receiver"/>
</dbReference>
<dbReference type="SMART" id="SM00448">
    <property type="entry name" value="REC"/>
    <property type="match status" value="1"/>
</dbReference>
<keyword evidence="5" id="KW-1185">Reference proteome</keyword>
<dbReference type="EMBL" id="CP003659">
    <property type="protein sequence ID" value="AFZ59569.1"/>
    <property type="molecule type" value="Genomic_DNA"/>
</dbReference>
<dbReference type="RefSeq" id="WP_015216186.1">
    <property type="nucleotide sequence ID" value="NC_019771.1"/>
</dbReference>
<dbReference type="PANTHER" id="PTHR44591:SF22">
    <property type="entry name" value="CHEY SUBFAMILY"/>
    <property type="match status" value="1"/>
</dbReference>
<gene>
    <name evidence="4" type="ordered locus">Anacy_4203</name>
</gene>
<name>K9ZLB0_ANACC</name>
<keyword evidence="1 2" id="KW-0597">Phosphoprotein</keyword>
<dbReference type="CDD" id="cd17552">
    <property type="entry name" value="REC_RR468-like"/>
    <property type="match status" value="1"/>
</dbReference>
<feature type="modified residue" description="4-aspartylphosphate" evidence="2">
    <location>
        <position position="55"/>
    </location>
</feature>